<comment type="similarity">
    <text evidence="3 10">Belongs to the ATPase gamma chain family.</text>
</comment>
<dbReference type="PRINTS" id="PR00126">
    <property type="entry name" value="ATPASEGAMMA"/>
</dbReference>
<dbReference type="InterPro" id="IPR035968">
    <property type="entry name" value="ATP_synth_F1_ATPase_gsu"/>
</dbReference>
<keyword evidence="8 10" id="KW-0139">CF(1)</keyword>
<protein>
    <recommendedName>
        <fullName evidence="10">ATP synthase gamma chain</fullName>
    </recommendedName>
    <alternativeName>
        <fullName evidence="10">ATP synthase F1 sector gamma subunit</fullName>
    </alternativeName>
    <alternativeName>
        <fullName evidence="10">F-ATPase gamma subunit</fullName>
    </alternativeName>
</protein>
<dbReference type="GO" id="GO:0005524">
    <property type="term" value="F:ATP binding"/>
    <property type="evidence" value="ECO:0007669"/>
    <property type="project" value="UniProtKB-UniRule"/>
</dbReference>
<dbReference type="Gene3D" id="3.40.1380.10">
    <property type="match status" value="1"/>
</dbReference>
<keyword evidence="6 10" id="KW-0406">Ion transport</keyword>
<keyword evidence="5 10" id="KW-0375">Hydrogen ion transport</keyword>
<organism evidence="11 12">
    <name type="scientific">Candidatus Jidaibacter acanthamoebae</name>
    <dbReference type="NCBI Taxonomy" id="86105"/>
    <lineage>
        <taxon>Bacteria</taxon>
        <taxon>Pseudomonadati</taxon>
        <taxon>Pseudomonadota</taxon>
        <taxon>Alphaproteobacteria</taxon>
        <taxon>Rickettsiales</taxon>
        <taxon>Candidatus Midichloriaceae</taxon>
        <taxon>Candidatus Jidaibacter</taxon>
    </lineage>
</organism>
<dbReference type="STRING" id="86105.NF27_FX00460"/>
<dbReference type="EMBL" id="JSWE01000146">
    <property type="protein sequence ID" value="KIE04785.1"/>
    <property type="molecule type" value="Genomic_DNA"/>
</dbReference>
<keyword evidence="7 10" id="KW-0472">Membrane</keyword>
<evidence type="ECO:0000256" key="3">
    <source>
        <dbReference type="ARBA" id="ARBA00007681"/>
    </source>
</evidence>
<evidence type="ECO:0000256" key="6">
    <source>
        <dbReference type="ARBA" id="ARBA00023065"/>
    </source>
</evidence>
<sequence length="293" mass="33158">MPSLQSLKNRIKSIKSTQKITKAMKVVSTSKLKKAREKSEAAVHYADKMQNILLAASSLAGKEFEEISLLKNENEEKVRLMIVVTADRGLCGAFNISIIKTVRKVIDNLIAQGKSIKIICIGKKGYELLKKNYGKYIIAHKDGIRSKGVKYSEACDIAERALSLIHDNQVDSCHIYYNKFKSVIAQVPTQQQLIPLLKEELKEEEEKIINEFEFEPDKEKILLDLLPKNLKVQIYKALLESFAGEHASRMTAMDNATRNSGEMIKKLQLVYNRTRQAYITKELIEIISGAEAI</sequence>
<dbReference type="OrthoDB" id="9812769at2"/>
<dbReference type="NCBIfam" id="NF004146">
    <property type="entry name" value="PRK05621.1-4"/>
    <property type="match status" value="1"/>
</dbReference>
<keyword evidence="9 10" id="KW-0066">ATP synthesis</keyword>
<dbReference type="PANTHER" id="PTHR11693:SF22">
    <property type="entry name" value="ATP SYNTHASE SUBUNIT GAMMA, MITOCHONDRIAL"/>
    <property type="match status" value="1"/>
</dbReference>
<dbReference type="RefSeq" id="WP_039457790.1">
    <property type="nucleotide sequence ID" value="NZ_JSWE01000146.1"/>
</dbReference>
<keyword evidence="12" id="KW-1185">Reference proteome</keyword>
<dbReference type="AlphaFoldDB" id="A0A0C1QXM1"/>
<evidence type="ECO:0000256" key="9">
    <source>
        <dbReference type="ARBA" id="ARBA00023310"/>
    </source>
</evidence>
<dbReference type="PROSITE" id="PS00153">
    <property type="entry name" value="ATPASE_GAMMA"/>
    <property type="match status" value="1"/>
</dbReference>
<dbReference type="FunFam" id="1.10.287.80:FF:000001">
    <property type="entry name" value="ATP synthase gamma chain"/>
    <property type="match status" value="1"/>
</dbReference>
<dbReference type="PATRIC" id="fig|86105.3.peg.1465"/>
<dbReference type="GO" id="GO:0045259">
    <property type="term" value="C:proton-transporting ATP synthase complex"/>
    <property type="evidence" value="ECO:0007669"/>
    <property type="project" value="UniProtKB-KW"/>
</dbReference>
<evidence type="ECO:0000256" key="2">
    <source>
        <dbReference type="ARBA" id="ARBA00004170"/>
    </source>
</evidence>
<keyword evidence="4 10" id="KW-0813">Transport</keyword>
<dbReference type="GO" id="GO:0005886">
    <property type="term" value="C:plasma membrane"/>
    <property type="evidence" value="ECO:0007669"/>
    <property type="project" value="UniProtKB-SubCell"/>
</dbReference>
<dbReference type="PIRSF" id="PIRSF039089">
    <property type="entry name" value="ATP_synthase_gamma"/>
    <property type="match status" value="1"/>
</dbReference>
<comment type="subcellular location">
    <subcellularLocation>
        <location evidence="10">Cell membrane</location>
        <topology evidence="10">Peripheral membrane protein</topology>
    </subcellularLocation>
    <subcellularLocation>
        <location evidence="2">Membrane</location>
        <topology evidence="2">Peripheral membrane protein</topology>
    </subcellularLocation>
</comment>
<dbReference type="CDD" id="cd12151">
    <property type="entry name" value="F1-ATPase_gamma"/>
    <property type="match status" value="1"/>
</dbReference>
<dbReference type="InterPro" id="IPR000131">
    <property type="entry name" value="ATP_synth_F1_gsu"/>
</dbReference>
<comment type="subunit">
    <text evidence="10">F-type ATPases have 2 components, CF(1) - the catalytic core - and CF(0) - the membrane proton channel. CF(1) has five subunits: alpha(3), beta(3), gamma(1), delta(1), epsilon(1). CF(0) has three main subunits: a, b and c.</text>
</comment>
<proteinExistence type="inferred from homology"/>
<evidence type="ECO:0000256" key="10">
    <source>
        <dbReference type="HAMAP-Rule" id="MF_00815"/>
    </source>
</evidence>
<dbReference type="InterPro" id="IPR023632">
    <property type="entry name" value="ATP_synth_F1_gsu_CS"/>
</dbReference>
<comment type="function">
    <text evidence="1 10">Produces ATP from ADP in the presence of a proton gradient across the membrane. The gamma chain is believed to be important in regulating ATPase activity and the flow of protons through the CF(0) complex.</text>
</comment>
<evidence type="ECO:0000256" key="8">
    <source>
        <dbReference type="ARBA" id="ARBA00023196"/>
    </source>
</evidence>
<dbReference type="SUPFAM" id="SSF52943">
    <property type="entry name" value="ATP synthase (F1-ATPase), gamma subunit"/>
    <property type="match status" value="1"/>
</dbReference>
<dbReference type="Gene3D" id="1.10.287.80">
    <property type="entry name" value="ATP synthase, gamma subunit, helix hairpin domain"/>
    <property type="match status" value="1"/>
</dbReference>
<dbReference type="GO" id="GO:0042777">
    <property type="term" value="P:proton motive force-driven plasma membrane ATP synthesis"/>
    <property type="evidence" value="ECO:0007669"/>
    <property type="project" value="UniProtKB-UniRule"/>
</dbReference>
<dbReference type="HAMAP" id="MF_00815">
    <property type="entry name" value="ATP_synth_gamma_bact"/>
    <property type="match status" value="1"/>
</dbReference>
<comment type="caution">
    <text evidence="11">The sequence shown here is derived from an EMBL/GenBank/DDBJ whole genome shotgun (WGS) entry which is preliminary data.</text>
</comment>
<evidence type="ECO:0000256" key="1">
    <source>
        <dbReference type="ARBA" id="ARBA00003456"/>
    </source>
</evidence>
<evidence type="ECO:0000256" key="5">
    <source>
        <dbReference type="ARBA" id="ARBA00022781"/>
    </source>
</evidence>
<dbReference type="Pfam" id="PF00231">
    <property type="entry name" value="ATP-synt"/>
    <property type="match status" value="1"/>
</dbReference>
<accession>A0A0C1QXM1</accession>
<keyword evidence="10" id="KW-1003">Cell membrane</keyword>
<gene>
    <name evidence="11" type="primary">atpG_2</name>
    <name evidence="10" type="synonym">atpG</name>
    <name evidence="11" type="ORF">NF27_FX00460</name>
</gene>
<dbReference type="Proteomes" id="UP000031258">
    <property type="component" value="Unassembled WGS sequence"/>
</dbReference>
<dbReference type="PANTHER" id="PTHR11693">
    <property type="entry name" value="ATP SYNTHASE GAMMA CHAIN"/>
    <property type="match status" value="1"/>
</dbReference>
<evidence type="ECO:0000256" key="7">
    <source>
        <dbReference type="ARBA" id="ARBA00023136"/>
    </source>
</evidence>
<evidence type="ECO:0000313" key="12">
    <source>
        <dbReference type="Proteomes" id="UP000031258"/>
    </source>
</evidence>
<name>A0A0C1QXM1_9RICK</name>
<reference evidence="11 12" key="1">
    <citation type="submission" date="2014-11" db="EMBL/GenBank/DDBJ databases">
        <title>A Rickettsiales Symbiont of Amoebae With Ancient Features.</title>
        <authorList>
            <person name="Schulz F."/>
            <person name="Martijn J."/>
            <person name="Wascher F."/>
            <person name="Kostanjsek R."/>
            <person name="Ettema T.J."/>
            <person name="Horn M."/>
        </authorList>
    </citation>
    <scope>NUCLEOTIDE SEQUENCE [LARGE SCALE GENOMIC DNA]</scope>
    <source>
        <strain evidence="11 12">UWC36</strain>
    </source>
</reference>
<dbReference type="GO" id="GO:0046933">
    <property type="term" value="F:proton-transporting ATP synthase activity, rotational mechanism"/>
    <property type="evidence" value="ECO:0007669"/>
    <property type="project" value="UniProtKB-UniRule"/>
</dbReference>
<evidence type="ECO:0000313" key="11">
    <source>
        <dbReference type="EMBL" id="KIE04785.1"/>
    </source>
</evidence>
<evidence type="ECO:0000256" key="4">
    <source>
        <dbReference type="ARBA" id="ARBA00022448"/>
    </source>
</evidence>
<dbReference type="NCBIfam" id="TIGR01146">
    <property type="entry name" value="ATPsyn_F1gamma"/>
    <property type="match status" value="1"/>
</dbReference>